<feature type="domain" description="TonB-dependent receptor plug" evidence="9">
    <location>
        <begin position="164"/>
        <end position="267"/>
    </location>
</feature>
<feature type="transmembrane region" description="Helical" evidence="8">
    <location>
        <begin position="52"/>
        <end position="75"/>
    </location>
</feature>
<dbReference type="InterPro" id="IPR039426">
    <property type="entry name" value="TonB-dep_rcpt-like"/>
</dbReference>
<dbReference type="Pfam" id="PF13715">
    <property type="entry name" value="CarbopepD_reg_2"/>
    <property type="match status" value="1"/>
</dbReference>
<evidence type="ECO:0000256" key="2">
    <source>
        <dbReference type="ARBA" id="ARBA00022448"/>
    </source>
</evidence>
<dbReference type="SUPFAM" id="SSF49464">
    <property type="entry name" value="Carboxypeptidase regulatory domain-like"/>
    <property type="match status" value="1"/>
</dbReference>
<name>A0A161LD41_9BACT</name>
<comment type="similarity">
    <text evidence="7">Belongs to the TonB-dependent receptor family.</text>
</comment>
<dbReference type="InterPro" id="IPR036942">
    <property type="entry name" value="Beta-barrel_TonB_sf"/>
</dbReference>
<evidence type="ECO:0000256" key="1">
    <source>
        <dbReference type="ARBA" id="ARBA00004571"/>
    </source>
</evidence>
<keyword evidence="8" id="KW-1133">Transmembrane helix</keyword>
<comment type="caution">
    <text evidence="10">The sequence shown here is derived from an EMBL/GenBank/DDBJ whole genome shotgun (WGS) entry which is preliminary data.</text>
</comment>
<dbReference type="Gene3D" id="2.40.170.20">
    <property type="entry name" value="TonB-dependent receptor, beta-barrel domain"/>
    <property type="match status" value="1"/>
</dbReference>
<keyword evidence="6 7" id="KW-0998">Cell outer membrane</keyword>
<sequence>MRRQPDGIVIEPAITSNETHSFINYIFFNSKFNLPSPFLWTKRNSKPMKKRVILVLLILFCMGKVMAQNISGVVLDASSEPLPGVAVVVKGTTKGTTTDLNGKFTIPNVQDPANKTIVFSYIGFETVEQVIGSNAGNIKITMKETSKSINEVVVVGYGVKKKSLVTGAISSVSADDISKTNISRAEEGLQGRTSGVQVVPVSGAPGAGMNIRVRGYGSNGGSNPLYIVDGIKTGDINYLDPANIANMEVLKDAASCAIYGAEGGNGVVIITTKRGQAGKMSITYDFQQSFKSAARLPKLMNTSQYAQFMTEKNADGNSILNAPIDQNYNTDWLDAIFSTGYTTKHHLAFSGGNEKSTYNLSVGYFKNNGIIVGNKDLFERYSASFNSDHHMTKWLKVGNTFDYSHVASRGINENGGEFGGMIGSALQLDPTTPIEYTDPSKIPTFIQGEIAANRNLITKAPSGNYYGISQYVAGEIINPFVSQANNTGKFTGDKLMASMYADMNLFKGFTFTSRFGYELAFNNNHYWTPIFYYDATNKNLAAITHDNNDYYRKWTWENFATYNYKVGGHNFTLLAGFSSEDYLHKNINGQGSPMDFPSDNNAELDYTSHTQDNVTGSPKELKKESLFGRVSYDYMNRYLLEASVRRDGAGLSQVPKQGRWGVFPSVSAGWVMSNEDFFKSDVVSYAKLRGSWGQNGNLASLDESQLFRYNAVITGYSGSQPITYTLSNGTTMQAYEPNVLSNDKLTWETSQQLDLGLDLGFFNDKLRFTADYFVKTTKGMIFTGIPSYSSGNFAPQANGGKIENKGFEFDLSYKNKLGDLNYSVNVNCSPLSNKVTELDPVFGKRVGGASIGTGWPNVTMFEPGYSVWHFYGYKTHGIDPATGNPIFVNAKGQDTKIGDITDADKQDLGSAVPKLTYGGNINLSYKDFDFALNFAGASGNKVVMGWIRTDKLASNRVTYFYDGRWTKPGDKVSKPGANPDAKTYQSDQYVFDGSFLRIQTIQFGYNVPKPILKQLNINNLRLYVSLDNFFTITSYPGLDPQPTIQNNSANNIGIDRGTYPMAKDIMLGASITF</sequence>
<dbReference type="InterPro" id="IPR023996">
    <property type="entry name" value="TonB-dep_OMP_SusC/RagA"/>
</dbReference>
<reference evidence="11" key="2">
    <citation type="journal article" date="2017" name="Genome Announc.">
        <title>Draft genome sequence of Paludibacter jiangxiensis NM7(T), a propionate-producing fermentative bacterium.</title>
        <authorList>
            <person name="Qiu Y.-L."/>
            <person name="Tourlousse D.M."/>
            <person name="Matsuura N."/>
            <person name="Ohashi A."/>
            <person name="Sekiguchi Y."/>
        </authorList>
    </citation>
    <scope>NUCLEOTIDE SEQUENCE [LARGE SCALE GENOMIC DNA]</scope>
    <source>
        <strain evidence="11">NM7</strain>
    </source>
</reference>
<reference evidence="11" key="1">
    <citation type="submission" date="2016-04" db="EMBL/GenBank/DDBJ databases">
        <title>Draft genome sequence of Paludibacter jiangxiensis strain NM7.</title>
        <authorList>
            <person name="Qiu Y."/>
            <person name="Matsuura N."/>
            <person name="Ohashi A."/>
            <person name="Tourlousse M.D."/>
            <person name="Sekiguchi Y."/>
        </authorList>
    </citation>
    <scope>NUCLEOTIDE SEQUENCE [LARGE SCALE GENOMIC DNA]</scope>
    <source>
        <strain evidence="11">NM7</strain>
    </source>
</reference>
<dbReference type="InterPro" id="IPR012910">
    <property type="entry name" value="Plug_dom"/>
</dbReference>
<evidence type="ECO:0000313" key="10">
    <source>
        <dbReference type="EMBL" id="GAT61737.1"/>
    </source>
</evidence>
<dbReference type="SUPFAM" id="SSF56935">
    <property type="entry name" value="Porins"/>
    <property type="match status" value="1"/>
</dbReference>
<keyword evidence="11" id="KW-1185">Reference proteome</keyword>
<dbReference type="Gene3D" id="2.170.130.10">
    <property type="entry name" value="TonB-dependent receptor, plug domain"/>
    <property type="match status" value="1"/>
</dbReference>
<protein>
    <submittedName>
        <fullName evidence="10">TonB-linked outer membrane protein, SusC/RagA family</fullName>
    </submittedName>
</protein>
<evidence type="ECO:0000256" key="3">
    <source>
        <dbReference type="ARBA" id="ARBA00022452"/>
    </source>
</evidence>
<dbReference type="AlphaFoldDB" id="A0A161LD41"/>
<dbReference type="STRING" id="681398.PJIAN_1320"/>
<dbReference type="Pfam" id="PF07715">
    <property type="entry name" value="Plug"/>
    <property type="match status" value="1"/>
</dbReference>
<evidence type="ECO:0000256" key="5">
    <source>
        <dbReference type="ARBA" id="ARBA00023136"/>
    </source>
</evidence>
<evidence type="ECO:0000256" key="4">
    <source>
        <dbReference type="ARBA" id="ARBA00022692"/>
    </source>
</evidence>
<dbReference type="OrthoDB" id="1109428at2"/>
<gene>
    <name evidence="10" type="ORF">PJIAN_1320</name>
</gene>
<keyword evidence="4 7" id="KW-0812">Transmembrane</keyword>
<keyword evidence="2 7" id="KW-0813">Transport</keyword>
<keyword evidence="3 7" id="KW-1134">Transmembrane beta strand</keyword>
<dbReference type="GO" id="GO:0009279">
    <property type="term" value="C:cell outer membrane"/>
    <property type="evidence" value="ECO:0007669"/>
    <property type="project" value="UniProtKB-SubCell"/>
</dbReference>
<proteinExistence type="inferred from homology"/>
<dbReference type="PROSITE" id="PS52016">
    <property type="entry name" value="TONB_DEPENDENT_REC_3"/>
    <property type="match status" value="1"/>
</dbReference>
<evidence type="ECO:0000256" key="8">
    <source>
        <dbReference type="SAM" id="Phobius"/>
    </source>
</evidence>
<dbReference type="InterPro" id="IPR023997">
    <property type="entry name" value="TonB-dep_OMP_SusC/RagA_CS"/>
</dbReference>
<dbReference type="InterPro" id="IPR008969">
    <property type="entry name" value="CarboxyPept-like_regulatory"/>
</dbReference>
<dbReference type="NCBIfam" id="TIGR04057">
    <property type="entry name" value="SusC_RagA_signa"/>
    <property type="match status" value="1"/>
</dbReference>
<evidence type="ECO:0000313" key="11">
    <source>
        <dbReference type="Proteomes" id="UP000076586"/>
    </source>
</evidence>
<dbReference type="InterPro" id="IPR037066">
    <property type="entry name" value="Plug_dom_sf"/>
</dbReference>
<dbReference type="NCBIfam" id="TIGR04056">
    <property type="entry name" value="OMP_RagA_SusC"/>
    <property type="match status" value="1"/>
</dbReference>
<evidence type="ECO:0000256" key="7">
    <source>
        <dbReference type="PROSITE-ProRule" id="PRU01360"/>
    </source>
</evidence>
<dbReference type="EMBL" id="BDCR01000001">
    <property type="protein sequence ID" value="GAT61737.1"/>
    <property type="molecule type" value="Genomic_DNA"/>
</dbReference>
<accession>A0A161LD41</accession>
<evidence type="ECO:0000259" key="9">
    <source>
        <dbReference type="Pfam" id="PF07715"/>
    </source>
</evidence>
<evidence type="ECO:0000256" key="6">
    <source>
        <dbReference type="ARBA" id="ARBA00023237"/>
    </source>
</evidence>
<dbReference type="Proteomes" id="UP000076586">
    <property type="component" value="Unassembled WGS sequence"/>
</dbReference>
<keyword evidence="5 7" id="KW-0472">Membrane</keyword>
<organism evidence="10 11">
    <name type="scientific">Paludibacter jiangxiensis</name>
    <dbReference type="NCBI Taxonomy" id="681398"/>
    <lineage>
        <taxon>Bacteria</taxon>
        <taxon>Pseudomonadati</taxon>
        <taxon>Bacteroidota</taxon>
        <taxon>Bacteroidia</taxon>
        <taxon>Bacteroidales</taxon>
        <taxon>Paludibacteraceae</taxon>
        <taxon>Paludibacter</taxon>
    </lineage>
</organism>
<dbReference type="Gene3D" id="2.60.40.1120">
    <property type="entry name" value="Carboxypeptidase-like, regulatory domain"/>
    <property type="match status" value="1"/>
</dbReference>
<comment type="subcellular location">
    <subcellularLocation>
        <location evidence="1 7">Cell outer membrane</location>
        <topology evidence="1 7">Multi-pass membrane protein</topology>
    </subcellularLocation>
</comment>